<organism evidence="6">
    <name type="scientific">Arthroderma gypseum (strain ATCC MYA-4604 / CBS 118893)</name>
    <name type="common">Microsporum gypseum</name>
    <dbReference type="NCBI Taxonomy" id="535722"/>
    <lineage>
        <taxon>Eukaryota</taxon>
        <taxon>Fungi</taxon>
        <taxon>Dikarya</taxon>
        <taxon>Ascomycota</taxon>
        <taxon>Pezizomycotina</taxon>
        <taxon>Eurotiomycetes</taxon>
        <taxon>Eurotiomycetidae</taxon>
        <taxon>Onygenales</taxon>
        <taxon>Arthrodermataceae</taxon>
        <taxon>Nannizzia</taxon>
    </lineage>
</organism>
<evidence type="ECO:0000256" key="4">
    <source>
        <dbReference type="SAM" id="MobiDB-lite"/>
    </source>
</evidence>
<dbReference type="GO" id="GO:0032991">
    <property type="term" value="C:protein-containing complex"/>
    <property type="evidence" value="ECO:0007669"/>
    <property type="project" value="UniProtKB-ARBA"/>
</dbReference>
<comment type="similarity">
    <text evidence="1">Belongs to the ATG14 family.</text>
</comment>
<gene>
    <name evidence="5" type="ORF">MGYG_07699</name>
</gene>
<keyword evidence="3" id="KW-0175">Coiled coil</keyword>
<dbReference type="Pfam" id="PF10186">
    <property type="entry name" value="ATG14"/>
    <property type="match status" value="1"/>
</dbReference>
<dbReference type="InParanoid" id="E4V3W8"/>
<feature type="compositionally biased region" description="Polar residues" evidence="4">
    <location>
        <begin position="260"/>
        <end position="269"/>
    </location>
</feature>
<dbReference type="GeneID" id="10025696"/>
<dbReference type="GO" id="GO:0005768">
    <property type="term" value="C:endosome"/>
    <property type="evidence" value="ECO:0007669"/>
    <property type="project" value="TreeGrafter"/>
</dbReference>
<feature type="region of interest" description="Disordered" evidence="4">
    <location>
        <begin position="639"/>
        <end position="670"/>
    </location>
</feature>
<dbReference type="eggNOG" id="KOG2896">
    <property type="taxonomic scope" value="Eukaryota"/>
</dbReference>
<feature type="region of interest" description="Disordered" evidence="4">
    <location>
        <begin position="254"/>
        <end position="278"/>
    </location>
</feature>
<keyword evidence="6" id="KW-1185">Reference proteome</keyword>
<sequence length="670" mass="74938">MSTTMDEQPGDDGFAGSRRQGPWLLASNRKLRHLQGIAVRNLVVSGPQSNRIRGMTIDDQSVPYTLQSPTRTLVVRENRTVHHSRSTTDLKLPRSPPSLNPTASDTRNDSKEELYMRRRRSTLPWAGASPGIRQSRLEQIASSKMADTWFSLHCEGIPEPVYISELVENAMNPSFRHFDLNTCGPVVSRLDKATVKLWACTSQLPEYFLLLELRVNFKSLQYIGKHLENFRHPFPPNCVIFHFSDGIYASLTDAPPLDRSPSTQPQTSETPRDERQQTSSYDALMKLANFDDCIQDALVTRESLEHQINSILEGNQTQLDVSSRSSEAQERLAAVKRAVTGEKSRLRQSLGQKDSMIKSLETRRQAMVEGRLSQDNSLTYLADAREAKESSQTLLKKTAEESMGQIRRICEDLLATYPIEPIHNIPLGFTIRGLALPNSCFDDIDKEAVAGALGYTSHVVYLLSFYLSVPLPYPVRPYLSTSTIQDPISVGLAQRTFPLYPANTQYRFEYAVFLLNKNIEYLMNRLGLRVLDIRHTLPNLKYLLYMLTAGTNELPARKAGGIRGLLVGRLTPSLSRQVSRDSLASIDTTMTIRQKKFLPSPANNYLSSHSHNSHPPSHSAISTSKYNFISASAAQPSIGHMQKDLGPVHNDQVGASMPVATPVTSSNERE</sequence>
<dbReference type="OMA" id="HYRFEYG"/>
<accession>E4V3W8</accession>
<feature type="region of interest" description="Disordered" evidence="4">
    <location>
        <begin position="78"/>
        <end position="110"/>
    </location>
</feature>
<dbReference type="Proteomes" id="UP000002669">
    <property type="component" value="Unassembled WGS sequence"/>
</dbReference>
<dbReference type="OrthoDB" id="72772at2759"/>
<dbReference type="AlphaFoldDB" id="E4V3W8"/>
<feature type="compositionally biased region" description="Basic and acidic residues" evidence="4">
    <location>
        <begin position="78"/>
        <end position="92"/>
    </location>
</feature>
<dbReference type="EMBL" id="DS989828">
    <property type="protein sequence ID" value="EFR04692.1"/>
    <property type="molecule type" value="Genomic_DNA"/>
</dbReference>
<dbReference type="STRING" id="535722.E4V3W8"/>
<proteinExistence type="inferred from homology"/>
<evidence type="ECO:0000313" key="6">
    <source>
        <dbReference type="Proteomes" id="UP000002669"/>
    </source>
</evidence>
<dbReference type="HOGENOM" id="CLU_009375_1_0_1"/>
<reference evidence="6" key="1">
    <citation type="journal article" date="2012" name="MBio">
        <title>Comparative genome analysis of Trichophyton rubrum and related dermatophytes reveals candidate genes involved in infection.</title>
        <authorList>
            <person name="Martinez D.A."/>
            <person name="Oliver B.G."/>
            <person name="Graeser Y."/>
            <person name="Goldberg J.M."/>
            <person name="Li W."/>
            <person name="Martinez-Rossi N.M."/>
            <person name="Monod M."/>
            <person name="Shelest E."/>
            <person name="Barton R.C."/>
            <person name="Birch E."/>
            <person name="Brakhage A.A."/>
            <person name="Chen Z."/>
            <person name="Gurr S.J."/>
            <person name="Heiman D."/>
            <person name="Heitman J."/>
            <person name="Kosti I."/>
            <person name="Rossi A."/>
            <person name="Saif S."/>
            <person name="Samalova M."/>
            <person name="Saunders C.W."/>
            <person name="Shea T."/>
            <person name="Summerbell R.C."/>
            <person name="Xu J."/>
            <person name="Young S."/>
            <person name="Zeng Q."/>
            <person name="Birren B.W."/>
            <person name="Cuomo C.A."/>
            <person name="White T.C."/>
        </authorList>
    </citation>
    <scope>NUCLEOTIDE SEQUENCE [LARGE SCALE GENOMIC DNA]</scope>
    <source>
        <strain evidence="6">ATCC MYA-4604 / CBS 118893</strain>
    </source>
</reference>
<evidence type="ECO:0000256" key="1">
    <source>
        <dbReference type="ARBA" id="ARBA00009574"/>
    </source>
</evidence>
<name>E4V3W8_ARTGP</name>
<evidence type="ECO:0000256" key="2">
    <source>
        <dbReference type="ARBA" id="ARBA00013807"/>
    </source>
</evidence>
<dbReference type="GO" id="GO:0000149">
    <property type="term" value="F:SNARE binding"/>
    <property type="evidence" value="ECO:0007669"/>
    <property type="project" value="TreeGrafter"/>
</dbReference>
<dbReference type="PANTHER" id="PTHR15157:SF5">
    <property type="entry name" value="UV RADIATION RESISTANCE-ASSOCIATED GENE PROTEIN"/>
    <property type="match status" value="1"/>
</dbReference>
<dbReference type="GO" id="GO:0035493">
    <property type="term" value="P:SNARE complex assembly"/>
    <property type="evidence" value="ECO:0007669"/>
    <property type="project" value="TreeGrafter"/>
</dbReference>
<dbReference type="GO" id="GO:0000323">
    <property type="term" value="C:lytic vacuole"/>
    <property type="evidence" value="ECO:0007669"/>
    <property type="project" value="TreeGrafter"/>
</dbReference>
<evidence type="ECO:0000256" key="3">
    <source>
        <dbReference type="ARBA" id="ARBA00023054"/>
    </source>
</evidence>
<dbReference type="VEuPathDB" id="FungiDB:MGYG_07699"/>
<protein>
    <recommendedName>
        <fullName evidence="2">Autophagy-related protein 14</fullName>
    </recommendedName>
</protein>
<dbReference type="InterPro" id="IPR018791">
    <property type="entry name" value="UV_resistance/autophagy_Atg14"/>
</dbReference>
<dbReference type="PANTHER" id="PTHR15157">
    <property type="entry name" value="UV RADIATION RESISTANCE-ASSOCIATED GENE PROTEIN"/>
    <property type="match status" value="1"/>
</dbReference>
<evidence type="ECO:0000313" key="5">
    <source>
        <dbReference type="EMBL" id="EFR04692.1"/>
    </source>
</evidence>
<feature type="region of interest" description="Disordered" evidence="4">
    <location>
        <begin position="1"/>
        <end position="20"/>
    </location>
</feature>
<dbReference type="RefSeq" id="XP_003170455.1">
    <property type="nucleotide sequence ID" value="XM_003170407.1"/>
</dbReference>